<comment type="caution">
    <text evidence="1">The sequence shown here is derived from an EMBL/GenBank/DDBJ whole genome shotgun (WGS) entry which is preliminary data.</text>
</comment>
<dbReference type="AlphaFoldDB" id="A0A9X2ERK7"/>
<protein>
    <submittedName>
        <fullName evidence="1">Uncharacterized protein</fullName>
    </submittedName>
</protein>
<name>A0A9X2ERK7_9GAMM</name>
<sequence length="153" mass="17357">YLNMERYSLVSEKRYRRWSRRNFDFVKFNAELFKQTLLNDHECVAAIDASFINKSGKKTEGLGWYYNGSAGASQRGLEISMICITDLKSNTAYALDAQQTIDEEGQSRIELYANHAAKLAPTLLDLGIRYLAADAYYTKVKFISAIIPTGLHI</sequence>
<evidence type="ECO:0000313" key="1">
    <source>
        <dbReference type="EMBL" id="MCO1337117.1"/>
    </source>
</evidence>
<feature type="non-terminal residue" evidence="1">
    <location>
        <position position="153"/>
    </location>
</feature>
<reference evidence="1" key="1">
    <citation type="journal article" date="2022" name="Arch. Microbiol.">
        <title>Microbulbifer okhotskensis sp. nov., isolated from a deep bottom sediment of the Okhotsk Sea.</title>
        <authorList>
            <person name="Romanenko L."/>
            <person name="Kurilenko V."/>
            <person name="Otstavnykh N."/>
            <person name="Velansky P."/>
            <person name="Isaeva M."/>
            <person name="Mikhailov V."/>
        </authorList>
    </citation>
    <scope>NUCLEOTIDE SEQUENCE</scope>
    <source>
        <strain evidence="1">OS29</strain>
    </source>
</reference>
<dbReference type="EMBL" id="JALBWM010000383">
    <property type="protein sequence ID" value="MCO1337117.1"/>
    <property type="molecule type" value="Genomic_DNA"/>
</dbReference>
<organism evidence="1 2">
    <name type="scientific">Microbulbifer okhotskensis</name>
    <dbReference type="NCBI Taxonomy" id="2926617"/>
    <lineage>
        <taxon>Bacteria</taxon>
        <taxon>Pseudomonadati</taxon>
        <taxon>Pseudomonadota</taxon>
        <taxon>Gammaproteobacteria</taxon>
        <taxon>Cellvibrionales</taxon>
        <taxon>Microbulbiferaceae</taxon>
        <taxon>Microbulbifer</taxon>
    </lineage>
</organism>
<gene>
    <name evidence="1" type="ORF">MO867_22595</name>
</gene>
<dbReference type="Proteomes" id="UP001139028">
    <property type="component" value="Unassembled WGS sequence"/>
</dbReference>
<keyword evidence="2" id="KW-1185">Reference proteome</keyword>
<accession>A0A9X2ERK7</accession>
<evidence type="ECO:0000313" key="2">
    <source>
        <dbReference type="Proteomes" id="UP001139028"/>
    </source>
</evidence>
<feature type="non-terminal residue" evidence="1">
    <location>
        <position position="1"/>
    </location>
</feature>
<proteinExistence type="predicted"/>